<dbReference type="AlphaFoldDB" id="D3S0I6"/>
<dbReference type="HOGENOM" id="CLU_649907_0_0_2"/>
<keyword evidence="3" id="KW-1185">Reference proteome</keyword>
<feature type="transmembrane region" description="Helical" evidence="1">
    <location>
        <begin position="399"/>
        <end position="419"/>
    </location>
</feature>
<protein>
    <submittedName>
        <fullName evidence="2">Uncharacterized protein</fullName>
    </submittedName>
</protein>
<reference evidence="2 3" key="2">
    <citation type="journal article" date="2011" name="Stand. Genomic Sci.">
        <title>Complete genome sequence of Ferroglobus placidus AEDII12DO.</title>
        <authorList>
            <person name="Anderson I."/>
            <person name="Risso C."/>
            <person name="Holmes D."/>
            <person name="Lucas S."/>
            <person name="Copeland A."/>
            <person name="Lapidus A."/>
            <person name="Cheng J.F."/>
            <person name="Bruce D."/>
            <person name="Goodwin L."/>
            <person name="Pitluck S."/>
            <person name="Saunders E."/>
            <person name="Brettin T."/>
            <person name="Detter J.C."/>
            <person name="Han C."/>
            <person name="Tapia R."/>
            <person name="Larimer F."/>
            <person name="Land M."/>
            <person name="Hauser L."/>
            <person name="Woyke T."/>
            <person name="Lovley D."/>
            <person name="Kyrpides N."/>
            <person name="Ivanova N."/>
        </authorList>
    </citation>
    <scope>NUCLEOTIDE SEQUENCE [LARGE SCALE GENOMIC DNA]</scope>
    <source>
        <strain evidence="3">DSM 10642 / AEDII12DO</strain>
    </source>
</reference>
<dbReference type="RefSeq" id="WP_012964549.1">
    <property type="nucleotide sequence ID" value="NC_013849.1"/>
</dbReference>
<evidence type="ECO:0000256" key="1">
    <source>
        <dbReference type="SAM" id="Phobius"/>
    </source>
</evidence>
<evidence type="ECO:0000313" key="2">
    <source>
        <dbReference type="EMBL" id="ADC64200.1"/>
    </source>
</evidence>
<dbReference type="GeneID" id="8777498"/>
<dbReference type="Proteomes" id="UP000002613">
    <property type="component" value="Chromosome"/>
</dbReference>
<keyword evidence="1" id="KW-1133">Transmembrane helix</keyword>
<dbReference type="EMBL" id="CP001899">
    <property type="protein sequence ID" value="ADC64200.1"/>
    <property type="molecule type" value="Genomic_DNA"/>
</dbReference>
<accession>D3S0I6</accession>
<dbReference type="PaxDb" id="589924-Ferp_0008"/>
<gene>
    <name evidence="2" type="ordered locus">Ferp_0008</name>
</gene>
<reference evidence="3" key="1">
    <citation type="submission" date="2010-02" db="EMBL/GenBank/DDBJ databases">
        <title>Complete sequence of Ferroglobus placidus DSM 10642.</title>
        <authorList>
            <consortium name="US DOE Joint Genome Institute"/>
            <person name="Lucas S."/>
            <person name="Copeland A."/>
            <person name="Lapidus A."/>
            <person name="Cheng J.-F."/>
            <person name="Bruce D."/>
            <person name="Goodwin L."/>
            <person name="Pitluck S."/>
            <person name="Saunders E."/>
            <person name="Brettin T."/>
            <person name="Detter J.C."/>
            <person name="Han C."/>
            <person name="Tapia R."/>
            <person name="Larimer F."/>
            <person name="Land M."/>
            <person name="Hauser L."/>
            <person name="Kyrpides N."/>
            <person name="Ivanova N."/>
            <person name="Holmes D."/>
            <person name="Lovley D."/>
            <person name="Kyrpides N."/>
            <person name="Anderson I.J."/>
            <person name="Woyke T."/>
        </authorList>
    </citation>
    <scope>NUCLEOTIDE SEQUENCE [LARGE SCALE GENOMIC DNA]</scope>
    <source>
        <strain evidence="3">DSM 10642 / AEDII12DO</strain>
    </source>
</reference>
<dbReference type="STRING" id="589924.Ferp_0008"/>
<sequence>MKKFLTILFASLFIIVPSSAQVTVKEVKVGLDRIFVGDEVDCSIVLENKNSFAEKISSIVFYSDLVEPRIITDIGVIPPLSTYELPFTFKAEKPGKFSVEVKVSTPNGSTTYYVPFVVEKEMPEVVLQNTTIYLNEVNLLKVSVNADFDVYIKPLFNATPEVAYGREAVFKYYPKEREKIAFKIYFYNGRNYHEYVKEFKVEWKESRGVYFEVRAPEKVMVYDAVKVDIFVTNLKREAVYNIRLKALDRVFSYPVLLPSQSKNFSMYVTAFKPGVFTFNVELSYENEEIKRETKSIEVKVLNESAVDVCSYEFSEDVLRGEICNRGASEISSVVVFFGEEKAFVGSVAAGDFEIFEIKAKNTTGTLKLQWRNAAGDLLELEKEVKLEKVKVEERRASPLPIIVSVVAALVIISLALIALRRR</sequence>
<name>D3S0I6_FERPA</name>
<evidence type="ECO:0000313" key="3">
    <source>
        <dbReference type="Proteomes" id="UP000002613"/>
    </source>
</evidence>
<dbReference type="eggNOG" id="arCOG04400">
    <property type="taxonomic scope" value="Archaea"/>
</dbReference>
<dbReference type="PANTHER" id="PTHR35902">
    <property type="entry name" value="S-LAYER DOMAIN-LIKE PROTEIN-RELATED"/>
    <property type="match status" value="1"/>
</dbReference>
<dbReference type="OrthoDB" id="50543at2157"/>
<dbReference type="KEGG" id="fpl:Ferp_0008"/>
<keyword evidence="1" id="KW-0472">Membrane</keyword>
<keyword evidence="1" id="KW-0812">Transmembrane</keyword>
<proteinExistence type="predicted"/>
<organism evidence="2 3">
    <name type="scientific">Ferroglobus placidus (strain DSM 10642 / AEDII12DO)</name>
    <dbReference type="NCBI Taxonomy" id="589924"/>
    <lineage>
        <taxon>Archaea</taxon>
        <taxon>Methanobacteriati</taxon>
        <taxon>Methanobacteriota</taxon>
        <taxon>Archaeoglobi</taxon>
        <taxon>Archaeoglobales</taxon>
        <taxon>Archaeoglobaceae</taxon>
        <taxon>Ferroglobus</taxon>
    </lineage>
</organism>